<organism evidence="2 3">
    <name type="scientific">Sphingobacterium detergens</name>
    <dbReference type="NCBI Taxonomy" id="1145106"/>
    <lineage>
        <taxon>Bacteria</taxon>
        <taxon>Pseudomonadati</taxon>
        <taxon>Bacteroidota</taxon>
        <taxon>Sphingobacteriia</taxon>
        <taxon>Sphingobacteriales</taxon>
        <taxon>Sphingobacteriaceae</taxon>
        <taxon>Sphingobacterium</taxon>
    </lineage>
</organism>
<evidence type="ECO:0000313" key="2">
    <source>
        <dbReference type="EMBL" id="RKE43281.1"/>
    </source>
</evidence>
<evidence type="ECO:0000313" key="3">
    <source>
        <dbReference type="Proteomes" id="UP000286246"/>
    </source>
</evidence>
<name>A0A420AFV1_SPHD1</name>
<comment type="caution">
    <text evidence="2">The sequence shown here is derived from an EMBL/GenBank/DDBJ whole genome shotgun (WGS) entry which is preliminary data.</text>
</comment>
<sequence>MMKNRRLEELKDKYFDGKSSSEEERELKKSDELFFQLLDQEKDVKMDWSFEDFENQVKADQKIIRWRDNIWIKYAAAAILLAVMGLTFYLNQEPATQPSVLANKELKEPQRPSTKVVTENSEATVHSDVETVASRDRKRSAMLTANTSTRSNQRVRSNRIMAKKKKVIQSLQQMEEGYQADYVVLNGKPVANEEEAVELTLRSLGLLANNLENGVDKAMNIKQMSISIN</sequence>
<gene>
    <name evidence="2" type="ORF">DFQ12_5065</name>
</gene>
<keyword evidence="1" id="KW-0472">Membrane</keyword>
<protein>
    <submittedName>
        <fullName evidence="2">Uncharacterized protein</fullName>
    </submittedName>
</protein>
<proteinExistence type="predicted"/>
<dbReference type="EMBL" id="RAPY01000007">
    <property type="protein sequence ID" value="RKE43281.1"/>
    <property type="molecule type" value="Genomic_DNA"/>
</dbReference>
<dbReference type="Proteomes" id="UP000286246">
    <property type="component" value="Unassembled WGS sequence"/>
</dbReference>
<accession>A0A420AFV1</accession>
<keyword evidence="1" id="KW-1133">Transmembrane helix</keyword>
<dbReference type="AlphaFoldDB" id="A0A420AFV1"/>
<dbReference type="OrthoDB" id="704603at2"/>
<evidence type="ECO:0000256" key="1">
    <source>
        <dbReference type="SAM" id="Phobius"/>
    </source>
</evidence>
<dbReference type="RefSeq" id="WP_147420471.1">
    <property type="nucleotide sequence ID" value="NZ_RAPY01000007.1"/>
</dbReference>
<reference evidence="2 3" key="1">
    <citation type="submission" date="2018-09" db="EMBL/GenBank/DDBJ databases">
        <title>Genomic Encyclopedia of Type Strains, Phase III (KMG-III): the genomes of soil and plant-associated and newly described type strains.</title>
        <authorList>
            <person name="Whitman W."/>
        </authorList>
    </citation>
    <scope>NUCLEOTIDE SEQUENCE [LARGE SCALE GENOMIC DNA]</scope>
    <source>
        <strain evidence="2 3">CECT 7938</strain>
    </source>
</reference>
<keyword evidence="3" id="KW-1185">Reference proteome</keyword>
<keyword evidence="1" id="KW-0812">Transmembrane</keyword>
<feature type="transmembrane region" description="Helical" evidence="1">
    <location>
        <begin position="71"/>
        <end position="90"/>
    </location>
</feature>